<organism evidence="10 11">
    <name type="scientific">Bosea robiniae</name>
    <dbReference type="NCBI Taxonomy" id="1036780"/>
    <lineage>
        <taxon>Bacteria</taxon>
        <taxon>Pseudomonadati</taxon>
        <taxon>Pseudomonadota</taxon>
        <taxon>Alphaproteobacteria</taxon>
        <taxon>Hyphomicrobiales</taxon>
        <taxon>Boseaceae</taxon>
        <taxon>Bosea</taxon>
    </lineage>
</organism>
<evidence type="ECO:0000256" key="4">
    <source>
        <dbReference type="ARBA" id="ARBA00022475"/>
    </source>
</evidence>
<proteinExistence type="inferred from homology"/>
<feature type="transmembrane region" description="Helical" evidence="8">
    <location>
        <begin position="19"/>
        <end position="45"/>
    </location>
</feature>
<reference evidence="10 11" key="1">
    <citation type="submission" date="2016-10" db="EMBL/GenBank/DDBJ databases">
        <authorList>
            <person name="Varghese N."/>
            <person name="Submissions S."/>
        </authorList>
    </citation>
    <scope>NUCLEOTIDE SEQUENCE [LARGE SCALE GENOMIC DNA]</scope>
    <source>
        <strain evidence="10 11">DSM 26672</strain>
    </source>
</reference>
<keyword evidence="3 8" id="KW-0813">Transport</keyword>
<evidence type="ECO:0000256" key="8">
    <source>
        <dbReference type="RuleBase" id="RU363032"/>
    </source>
</evidence>
<comment type="similarity">
    <text evidence="2">Belongs to the binding-protein-dependent transport system permease family. CysTW subfamily.</text>
</comment>
<dbReference type="Pfam" id="PF00528">
    <property type="entry name" value="BPD_transp_1"/>
    <property type="match status" value="1"/>
</dbReference>
<sequence length="295" mass="32050">MTLAAATPLPSDRREKGHLAAASALLTPATAVVAVMLVAPLLLLLRMSFNRFDPTKLMVEAATAENYTRFFGDAYYTDVMITTVVVALSSTAFCLLFGFPIAYRLARWQSRWKNAVMLLMVLPLFVSSTVRSIGWMVLFSHGGVINLAATSLGLGTMTLMQTTTGVIIGIISINLPYMILTLQSVVEGIDENLEQAAESLGAAPARAFWRIVWPMALPGTMIAAVLCFILAMNAFATPVLIGGPRFHMMAPLLYWEFTANNNWPFASALALILMTTTLVMTVLANKLILGRQARA</sequence>
<dbReference type="InterPro" id="IPR035906">
    <property type="entry name" value="MetI-like_sf"/>
</dbReference>
<name>A0ABY0NW02_9HYPH</name>
<dbReference type="Proteomes" id="UP000199468">
    <property type="component" value="Unassembled WGS sequence"/>
</dbReference>
<feature type="domain" description="ABC transmembrane type-1" evidence="9">
    <location>
        <begin position="80"/>
        <end position="284"/>
    </location>
</feature>
<feature type="transmembrane region" description="Helical" evidence="8">
    <location>
        <begin position="158"/>
        <end position="180"/>
    </location>
</feature>
<feature type="transmembrane region" description="Helical" evidence="8">
    <location>
        <begin position="115"/>
        <end position="138"/>
    </location>
</feature>
<dbReference type="InterPro" id="IPR000515">
    <property type="entry name" value="MetI-like"/>
</dbReference>
<keyword evidence="7 8" id="KW-0472">Membrane</keyword>
<dbReference type="PANTHER" id="PTHR42929:SF5">
    <property type="entry name" value="ABC TRANSPORTER PERMEASE PROTEIN"/>
    <property type="match status" value="1"/>
</dbReference>
<evidence type="ECO:0000256" key="6">
    <source>
        <dbReference type="ARBA" id="ARBA00022989"/>
    </source>
</evidence>
<dbReference type="Gene3D" id="1.10.3720.10">
    <property type="entry name" value="MetI-like"/>
    <property type="match status" value="1"/>
</dbReference>
<evidence type="ECO:0000256" key="3">
    <source>
        <dbReference type="ARBA" id="ARBA00022448"/>
    </source>
</evidence>
<evidence type="ECO:0000256" key="7">
    <source>
        <dbReference type="ARBA" id="ARBA00023136"/>
    </source>
</evidence>
<keyword evidence="11" id="KW-1185">Reference proteome</keyword>
<feature type="transmembrane region" description="Helical" evidence="8">
    <location>
        <begin position="79"/>
        <end position="103"/>
    </location>
</feature>
<keyword evidence="5 8" id="KW-0812">Transmembrane</keyword>
<dbReference type="SUPFAM" id="SSF161098">
    <property type="entry name" value="MetI-like"/>
    <property type="match status" value="1"/>
</dbReference>
<evidence type="ECO:0000259" key="9">
    <source>
        <dbReference type="PROSITE" id="PS50928"/>
    </source>
</evidence>
<keyword evidence="6 8" id="KW-1133">Transmembrane helix</keyword>
<dbReference type="CDD" id="cd06261">
    <property type="entry name" value="TM_PBP2"/>
    <property type="match status" value="1"/>
</dbReference>
<dbReference type="PROSITE" id="PS50928">
    <property type="entry name" value="ABC_TM1"/>
    <property type="match status" value="1"/>
</dbReference>
<dbReference type="RefSeq" id="WP_082617637.1">
    <property type="nucleotide sequence ID" value="NZ_FNBZ01000003.1"/>
</dbReference>
<feature type="transmembrane region" description="Helical" evidence="8">
    <location>
        <begin position="216"/>
        <end position="243"/>
    </location>
</feature>
<accession>A0ABY0NW02</accession>
<protein>
    <submittedName>
        <fullName evidence="10">Spermidine/putrescine transport system permease protein</fullName>
    </submittedName>
</protein>
<feature type="transmembrane region" description="Helical" evidence="8">
    <location>
        <begin position="263"/>
        <end position="284"/>
    </location>
</feature>
<comment type="caution">
    <text evidence="10">The sequence shown here is derived from an EMBL/GenBank/DDBJ whole genome shotgun (WGS) entry which is preliminary data.</text>
</comment>
<keyword evidence="4" id="KW-1003">Cell membrane</keyword>
<evidence type="ECO:0000256" key="2">
    <source>
        <dbReference type="ARBA" id="ARBA00007069"/>
    </source>
</evidence>
<comment type="subcellular location">
    <subcellularLocation>
        <location evidence="1 8">Cell membrane</location>
        <topology evidence="1 8">Multi-pass membrane protein</topology>
    </subcellularLocation>
</comment>
<evidence type="ECO:0000313" key="10">
    <source>
        <dbReference type="EMBL" id="SDG22265.1"/>
    </source>
</evidence>
<evidence type="ECO:0000256" key="1">
    <source>
        <dbReference type="ARBA" id="ARBA00004651"/>
    </source>
</evidence>
<gene>
    <name evidence="10" type="ORF">SAMN05421844_103241</name>
</gene>
<evidence type="ECO:0000313" key="11">
    <source>
        <dbReference type="Proteomes" id="UP000199468"/>
    </source>
</evidence>
<evidence type="ECO:0000256" key="5">
    <source>
        <dbReference type="ARBA" id="ARBA00022692"/>
    </source>
</evidence>
<dbReference type="EMBL" id="FNBZ01000003">
    <property type="protein sequence ID" value="SDG22265.1"/>
    <property type="molecule type" value="Genomic_DNA"/>
</dbReference>
<dbReference type="PANTHER" id="PTHR42929">
    <property type="entry name" value="INNER MEMBRANE ABC TRANSPORTER PERMEASE PROTEIN YDCU-RELATED-RELATED"/>
    <property type="match status" value="1"/>
</dbReference>